<evidence type="ECO:0000259" key="2">
    <source>
        <dbReference type="SMART" id="SM01043"/>
    </source>
</evidence>
<gene>
    <name evidence="3" type="ORF">FKZ61_17915</name>
</gene>
<evidence type="ECO:0000313" key="4">
    <source>
        <dbReference type="Proteomes" id="UP000317371"/>
    </source>
</evidence>
<comment type="caution">
    <text evidence="3">The sequence shown here is derived from an EMBL/GenBank/DDBJ whole genome shotgun (WGS) entry which is preliminary data.</text>
</comment>
<feature type="domain" description="Bacterial transcriptional activator" evidence="2">
    <location>
        <begin position="163"/>
        <end position="307"/>
    </location>
</feature>
<dbReference type="GO" id="GO:0003677">
    <property type="term" value="F:DNA binding"/>
    <property type="evidence" value="ECO:0007669"/>
    <property type="project" value="InterPro"/>
</dbReference>
<reference evidence="3 4" key="1">
    <citation type="submission" date="2019-06" db="EMBL/GenBank/DDBJ databases">
        <title>Genome sequence of Litorilinea aerophila BAA-2444.</title>
        <authorList>
            <person name="Maclea K.S."/>
            <person name="Maurais E.G."/>
            <person name="Iannazzi L.C."/>
        </authorList>
    </citation>
    <scope>NUCLEOTIDE SEQUENCE [LARGE SCALE GENOMIC DNA]</scope>
    <source>
        <strain evidence="3 4">ATCC BAA-2444</strain>
    </source>
</reference>
<dbReference type="Gene3D" id="1.25.40.10">
    <property type="entry name" value="Tetratricopeptide repeat domain"/>
    <property type="match status" value="1"/>
</dbReference>
<feature type="region of interest" description="Disordered" evidence="1">
    <location>
        <begin position="314"/>
        <end position="334"/>
    </location>
</feature>
<proteinExistence type="predicted"/>
<sequence length="369" mass="41812">MCVTAQPPGSFLNSTRLRFPPMLVAPGRESPKTTSARTVPLSAVGCVLFPTVKEQRSMNQISFSLLGKLSGCCDGAEIPGLELHRVQELLCYLLIYRRRNHNREQLASVLWGETSTAQSKKNLRQTIWQLQTALHQERQPVLARLLMVDNEWIQVNPDASYWLDIAVLEDAFLAVQAVPDSHLTAEQKRLLEESAGLYRGDLLEGWYQEWCIFERERYRSMYLAILDKLIGYSEAHGEYEAGLLFGAQVLRFDRAMERAHRRLMRLHYLAGNRTAALRQYELCLQALREELDVEPAQSTQQLYRQICADEHDQIAGTPLPPASPPPTPPATGTSPAIQQLLQLRITLAALQQQLDQCVKALEQTLTSRH</sequence>
<dbReference type="InterPro" id="IPR036388">
    <property type="entry name" value="WH-like_DNA-bd_sf"/>
</dbReference>
<dbReference type="SUPFAM" id="SSF46894">
    <property type="entry name" value="C-terminal effector domain of the bipartite response regulators"/>
    <property type="match status" value="1"/>
</dbReference>
<dbReference type="InterPro" id="IPR011990">
    <property type="entry name" value="TPR-like_helical_dom_sf"/>
</dbReference>
<dbReference type="OrthoDB" id="190810at2"/>
<dbReference type="InParanoid" id="A0A540VBW1"/>
<name>A0A540VBW1_9CHLR</name>
<evidence type="ECO:0000313" key="3">
    <source>
        <dbReference type="EMBL" id="TQE94254.1"/>
    </source>
</evidence>
<dbReference type="Pfam" id="PF03704">
    <property type="entry name" value="BTAD"/>
    <property type="match status" value="1"/>
</dbReference>
<dbReference type="SMART" id="SM01043">
    <property type="entry name" value="BTAD"/>
    <property type="match status" value="1"/>
</dbReference>
<keyword evidence="4" id="KW-1185">Reference proteome</keyword>
<evidence type="ECO:0000256" key="1">
    <source>
        <dbReference type="SAM" id="MobiDB-lite"/>
    </source>
</evidence>
<dbReference type="GO" id="GO:0006355">
    <property type="term" value="P:regulation of DNA-templated transcription"/>
    <property type="evidence" value="ECO:0007669"/>
    <property type="project" value="InterPro"/>
</dbReference>
<dbReference type="Proteomes" id="UP000317371">
    <property type="component" value="Unassembled WGS sequence"/>
</dbReference>
<dbReference type="Gene3D" id="1.10.10.10">
    <property type="entry name" value="Winged helix-like DNA-binding domain superfamily/Winged helix DNA-binding domain"/>
    <property type="match status" value="1"/>
</dbReference>
<dbReference type="InterPro" id="IPR005158">
    <property type="entry name" value="BTAD"/>
</dbReference>
<organism evidence="3 4">
    <name type="scientific">Litorilinea aerophila</name>
    <dbReference type="NCBI Taxonomy" id="1204385"/>
    <lineage>
        <taxon>Bacteria</taxon>
        <taxon>Bacillati</taxon>
        <taxon>Chloroflexota</taxon>
        <taxon>Caldilineae</taxon>
        <taxon>Caldilineales</taxon>
        <taxon>Caldilineaceae</taxon>
        <taxon>Litorilinea</taxon>
    </lineage>
</organism>
<dbReference type="AlphaFoldDB" id="A0A540VBW1"/>
<dbReference type="InterPro" id="IPR051677">
    <property type="entry name" value="AfsR-DnrI-RedD_regulator"/>
</dbReference>
<dbReference type="PANTHER" id="PTHR35807">
    <property type="entry name" value="TRANSCRIPTIONAL REGULATOR REDD-RELATED"/>
    <property type="match status" value="1"/>
</dbReference>
<dbReference type="SUPFAM" id="SSF48452">
    <property type="entry name" value="TPR-like"/>
    <property type="match status" value="1"/>
</dbReference>
<protein>
    <recommendedName>
        <fullName evidence="2">Bacterial transcriptional activator domain-containing protein</fullName>
    </recommendedName>
</protein>
<feature type="compositionally biased region" description="Pro residues" evidence="1">
    <location>
        <begin position="318"/>
        <end position="329"/>
    </location>
</feature>
<dbReference type="EMBL" id="VIGC01000026">
    <property type="protein sequence ID" value="TQE94254.1"/>
    <property type="molecule type" value="Genomic_DNA"/>
</dbReference>
<accession>A0A540VBW1</accession>
<dbReference type="InterPro" id="IPR016032">
    <property type="entry name" value="Sig_transdc_resp-reg_C-effctor"/>
</dbReference>